<dbReference type="AlphaFoldDB" id="A0AAU6TW60"/>
<dbReference type="GO" id="GO:0015344">
    <property type="term" value="F:siderophore uptake transmembrane transporter activity"/>
    <property type="evidence" value="ECO:0007669"/>
    <property type="project" value="TreeGrafter"/>
</dbReference>
<name>A0AAU6TW60_UNCXX</name>
<keyword evidence="1 3" id="KW-0732">Signal</keyword>
<sequence>MKSVKFALAPLSAMVLLSFCAQAGTQGNNDDTIIVRSSTIESTTVNELADYGNKLQVITREEIQRSGPSSDLNQVLQQYVPGLYVSLGQGAYGYGKYSFMGGRPDDTLILIDGVRLNNRLFGGIYLDTLPLIAIDRIEVLQGGRVSLSVLRRSAV</sequence>
<keyword evidence="2" id="KW-0472">Membrane</keyword>
<keyword evidence="2" id="KW-0812">Transmembrane</keyword>
<dbReference type="PANTHER" id="PTHR30069:SF29">
    <property type="entry name" value="HEMOGLOBIN AND HEMOGLOBIN-HAPTOGLOBIN-BINDING PROTEIN 1-RELATED"/>
    <property type="match status" value="1"/>
</dbReference>
<dbReference type="SUPFAM" id="SSF56935">
    <property type="entry name" value="Porins"/>
    <property type="match status" value="1"/>
</dbReference>
<evidence type="ECO:0000259" key="4">
    <source>
        <dbReference type="Pfam" id="PF07715"/>
    </source>
</evidence>
<feature type="signal peptide" evidence="3">
    <location>
        <begin position="1"/>
        <end position="23"/>
    </location>
</feature>
<keyword evidence="2" id="KW-0813">Transport</keyword>
<evidence type="ECO:0000313" key="5">
    <source>
        <dbReference type="EMBL" id="XAG66083.1"/>
    </source>
</evidence>
<dbReference type="Gene3D" id="2.170.130.10">
    <property type="entry name" value="TonB-dependent receptor, plug domain"/>
    <property type="match status" value="1"/>
</dbReference>
<keyword evidence="2" id="KW-0998">Cell outer membrane</keyword>
<gene>
    <name evidence="5" type="ORF">MRM81_03270</name>
</gene>
<dbReference type="InterPro" id="IPR037066">
    <property type="entry name" value="Plug_dom_sf"/>
</dbReference>
<evidence type="ECO:0000256" key="1">
    <source>
        <dbReference type="ARBA" id="ARBA00022729"/>
    </source>
</evidence>
<feature type="domain" description="TonB-dependent receptor plug" evidence="4">
    <location>
        <begin position="51"/>
        <end position="144"/>
    </location>
</feature>
<reference evidence="5" key="1">
    <citation type="submission" date="2022-03" db="EMBL/GenBank/DDBJ databases">
        <title>Sea Food Isolates.</title>
        <authorList>
            <person name="Li c."/>
        </authorList>
    </citation>
    <scope>NUCLEOTIDE SEQUENCE</scope>
    <source>
        <strain evidence="5">19GA11TI05</strain>
    </source>
</reference>
<dbReference type="Pfam" id="PF07715">
    <property type="entry name" value="Plug"/>
    <property type="match status" value="1"/>
</dbReference>
<dbReference type="GO" id="GO:0009279">
    <property type="term" value="C:cell outer membrane"/>
    <property type="evidence" value="ECO:0007669"/>
    <property type="project" value="UniProtKB-SubCell"/>
</dbReference>
<protein>
    <submittedName>
        <fullName evidence="5">Plug domain-containing protein</fullName>
    </submittedName>
</protein>
<dbReference type="InterPro" id="IPR012910">
    <property type="entry name" value="Plug_dom"/>
</dbReference>
<comment type="similarity">
    <text evidence="2">Belongs to the TonB-dependent receptor family.</text>
</comment>
<evidence type="ECO:0000256" key="2">
    <source>
        <dbReference type="PROSITE-ProRule" id="PRU01360"/>
    </source>
</evidence>
<dbReference type="PANTHER" id="PTHR30069">
    <property type="entry name" value="TONB-DEPENDENT OUTER MEMBRANE RECEPTOR"/>
    <property type="match status" value="1"/>
</dbReference>
<keyword evidence="2" id="KW-1134">Transmembrane beta strand</keyword>
<dbReference type="PROSITE" id="PS52016">
    <property type="entry name" value="TONB_DEPENDENT_REC_3"/>
    <property type="match status" value="1"/>
</dbReference>
<evidence type="ECO:0000256" key="3">
    <source>
        <dbReference type="SAM" id="SignalP"/>
    </source>
</evidence>
<dbReference type="EMBL" id="CP095362">
    <property type="protein sequence ID" value="XAG66083.1"/>
    <property type="molecule type" value="Genomic_DNA"/>
</dbReference>
<dbReference type="GO" id="GO:0044718">
    <property type="term" value="P:siderophore transmembrane transport"/>
    <property type="evidence" value="ECO:0007669"/>
    <property type="project" value="TreeGrafter"/>
</dbReference>
<proteinExistence type="inferred from homology"/>
<organism evidence="5">
    <name type="scientific">bacterium 19GA11TI05</name>
    <dbReference type="NCBI Taxonomy" id="2920688"/>
    <lineage>
        <taxon>Bacteria</taxon>
    </lineage>
</organism>
<comment type="subcellular location">
    <subcellularLocation>
        <location evidence="2">Cell outer membrane</location>
        <topology evidence="2">Multi-pass membrane protein</topology>
    </subcellularLocation>
</comment>
<accession>A0AAU6TW60</accession>
<feature type="chain" id="PRO_5043851159" evidence="3">
    <location>
        <begin position="24"/>
        <end position="155"/>
    </location>
</feature>
<dbReference type="InterPro" id="IPR039426">
    <property type="entry name" value="TonB-dep_rcpt-like"/>
</dbReference>